<dbReference type="GO" id="GO:0007155">
    <property type="term" value="P:cell adhesion"/>
    <property type="evidence" value="ECO:0007669"/>
    <property type="project" value="InterPro"/>
</dbReference>
<dbReference type="PANTHER" id="PTHR42953:SF3">
    <property type="entry name" value="HIGH-AFFINITY ZINC UPTAKE SYSTEM PROTEIN ZNUA"/>
    <property type="match status" value="1"/>
</dbReference>
<dbReference type="Proteomes" id="UP000008037">
    <property type="component" value="Chromosome"/>
</dbReference>
<accession>K0ILB0</accession>
<dbReference type="PRINTS" id="PR00690">
    <property type="entry name" value="ADHESNFAMILY"/>
</dbReference>
<dbReference type="InterPro" id="IPR006129">
    <property type="entry name" value="AdhesinB"/>
</dbReference>
<dbReference type="EMBL" id="CP002408">
    <property type="protein sequence ID" value="AFU56979.1"/>
    <property type="molecule type" value="Genomic_DNA"/>
</dbReference>
<evidence type="ECO:0000256" key="4">
    <source>
        <dbReference type="SAM" id="MobiDB-lite"/>
    </source>
</evidence>
<dbReference type="STRING" id="1237085.Ngar_c00290"/>
<dbReference type="Gene3D" id="3.40.50.1980">
    <property type="entry name" value="Nitrogenase molybdenum iron protein domain"/>
    <property type="match status" value="2"/>
</dbReference>
<name>K0ILB0_NITGG</name>
<feature type="region of interest" description="Disordered" evidence="4">
    <location>
        <begin position="1"/>
        <end position="21"/>
    </location>
</feature>
<dbReference type="OrthoDB" id="50488at2157"/>
<evidence type="ECO:0000256" key="3">
    <source>
        <dbReference type="ARBA" id="ARBA00022729"/>
    </source>
</evidence>
<dbReference type="InterPro" id="IPR006128">
    <property type="entry name" value="Lipoprotein_PsaA-like"/>
</dbReference>
<dbReference type="GO" id="GO:0030001">
    <property type="term" value="P:metal ion transport"/>
    <property type="evidence" value="ECO:0007669"/>
    <property type="project" value="InterPro"/>
</dbReference>
<evidence type="ECO:0000313" key="5">
    <source>
        <dbReference type="EMBL" id="AFU56979.1"/>
    </source>
</evidence>
<evidence type="ECO:0000256" key="2">
    <source>
        <dbReference type="ARBA" id="ARBA00022448"/>
    </source>
</evidence>
<comment type="similarity">
    <text evidence="1">Belongs to the bacterial solute-binding protein 9 family.</text>
</comment>
<keyword evidence="3" id="KW-0732">Signal</keyword>
<dbReference type="PANTHER" id="PTHR42953">
    <property type="entry name" value="HIGH-AFFINITY ZINC UPTAKE SYSTEM PROTEIN ZNUA-RELATED"/>
    <property type="match status" value="1"/>
</dbReference>
<dbReference type="KEGG" id="nga:Ngar_c00290"/>
<dbReference type="InParanoid" id="K0ILB0"/>
<dbReference type="SUPFAM" id="SSF53807">
    <property type="entry name" value="Helical backbone' metal receptor"/>
    <property type="match status" value="1"/>
</dbReference>
<reference evidence="5 6" key="1">
    <citation type="journal article" date="2012" name="Environ. Microbiol.">
        <title>The genome of the ammonia-oxidizing Candidatus Nitrososphaera gargensis: insights into metabolic versatility and environmental adaptations.</title>
        <authorList>
            <person name="Spang A."/>
            <person name="Poehlein A."/>
            <person name="Offre P."/>
            <person name="Zumbragel S."/>
            <person name="Haider S."/>
            <person name="Rychlik N."/>
            <person name="Nowka B."/>
            <person name="Schmeisser C."/>
            <person name="Lebedeva E.V."/>
            <person name="Rattei T."/>
            <person name="Bohm C."/>
            <person name="Schmid M."/>
            <person name="Galushko A."/>
            <person name="Hatzenpichler R."/>
            <person name="Weinmaier T."/>
            <person name="Daniel R."/>
            <person name="Schleper C."/>
            <person name="Spieck E."/>
            <person name="Streit W."/>
            <person name="Wagner M."/>
        </authorList>
    </citation>
    <scope>NUCLEOTIDE SEQUENCE [LARGE SCALE GENOMIC DNA]</scope>
    <source>
        <strain evidence="6">Ga9.2</strain>
    </source>
</reference>
<dbReference type="InterPro" id="IPR050492">
    <property type="entry name" value="Bact_metal-bind_prot9"/>
</dbReference>
<evidence type="ECO:0000256" key="1">
    <source>
        <dbReference type="ARBA" id="ARBA00011028"/>
    </source>
</evidence>
<dbReference type="GO" id="GO:0046872">
    <property type="term" value="F:metal ion binding"/>
    <property type="evidence" value="ECO:0007669"/>
    <property type="project" value="InterPro"/>
</dbReference>
<proteinExistence type="inferred from homology"/>
<dbReference type="Pfam" id="PF01297">
    <property type="entry name" value="ZnuA"/>
    <property type="match status" value="1"/>
</dbReference>
<keyword evidence="6" id="KW-1185">Reference proteome</keyword>
<sequence>MLATIYTGSRPSQQQGSSQEQDKITVVASFYPLYEFASRVGGDRAEVSSLVPAGVEPHDWEPTPQDRQRVQSASMLVINSAGFESWADDMEANIVVNTSEGIELEHDDEGEGEEEDNDEHGHEGGVNPHIWLDPVLAKHQVEKIRDAMVSADPANANYYMEDADRFAAELDSLDAFIELELADCGKSDFVAFHDAFAHFAERYGLTQHSIHGASPEGEILPQRMQEIIELASELDINVIYSEDLIDSRLADTIAGEIPDGRVLVLSPIEGIDREEQQAGIGYIDKMKENVADLKVGLECRQQQ</sequence>
<dbReference type="HOGENOM" id="CLU_016838_1_0_2"/>
<dbReference type="BioCyc" id="CNIT1237085:G1324-29-MONOMER"/>
<feature type="compositionally biased region" description="Acidic residues" evidence="4">
    <location>
        <begin position="105"/>
        <end position="118"/>
    </location>
</feature>
<dbReference type="AlphaFoldDB" id="K0ILB0"/>
<feature type="compositionally biased region" description="Polar residues" evidence="4">
    <location>
        <begin position="1"/>
        <end position="11"/>
    </location>
</feature>
<dbReference type="PRINTS" id="PR00691">
    <property type="entry name" value="ADHESINB"/>
</dbReference>
<organism evidence="5 6">
    <name type="scientific">Nitrososphaera gargensis (strain Ga9.2)</name>
    <dbReference type="NCBI Taxonomy" id="1237085"/>
    <lineage>
        <taxon>Archaea</taxon>
        <taxon>Nitrososphaerota</taxon>
        <taxon>Nitrososphaeria</taxon>
        <taxon>Nitrososphaerales</taxon>
        <taxon>Nitrososphaeraceae</taxon>
        <taxon>Nitrososphaera</taxon>
    </lineage>
</organism>
<protein>
    <submittedName>
        <fullName evidence="5">ABC uptake transporter, substrate-binding protein</fullName>
    </submittedName>
</protein>
<dbReference type="PATRIC" id="fig|1237085.11.peg.32"/>
<keyword evidence="2" id="KW-0813">Transport</keyword>
<evidence type="ECO:0000313" key="6">
    <source>
        <dbReference type="Proteomes" id="UP000008037"/>
    </source>
</evidence>
<dbReference type="InterPro" id="IPR006127">
    <property type="entry name" value="ZnuA-like"/>
</dbReference>
<feature type="region of interest" description="Disordered" evidence="4">
    <location>
        <begin position="103"/>
        <end position="127"/>
    </location>
</feature>
<gene>
    <name evidence="5" type="ordered locus">Ngar_c00290</name>
</gene>